<gene>
    <name evidence="9" type="ORF">Purlil1_8523</name>
</gene>
<feature type="region of interest" description="Disordered" evidence="7">
    <location>
        <begin position="1"/>
        <end position="20"/>
    </location>
</feature>
<evidence type="ECO:0000259" key="8">
    <source>
        <dbReference type="Pfam" id="PF24779"/>
    </source>
</evidence>
<feature type="region of interest" description="Disordered" evidence="7">
    <location>
        <begin position="729"/>
        <end position="836"/>
    </location>
</feature>
<dbReference type="Proteomes" id="UP001287286">
    <property type="component" value="Unassembled WGS sequence"/>
</dbReference>
<dbReference type="Gene3D" id="3.40.50.1010">
    <property type="entry name" value="5'-nuclease"/>
    <property type="match status" value="1"/>
</dbReference>
<dbReference type="CDD" id="cd09865">
    <property type="entry name" value="PIN_ScUtp23p-like"/>
    <property type="match status" value="1"/>
</dbReference>
<evidence type="ECO:0000256" key="6">
    <source>
        <dbReference type="ARBA" id="ARBA00038503"/>
    </source>
</evidence>
<sequence length="1008" mass="109901">MKTQFHEPTDAGVNDTKVSPCLGASRHWAVASRPLPYPGMQAPGVQSRRHVSPPQDLATAPTSRWANPPAAAQLARQRGRGHQPKRSSQVPMGGMRPSHLASLAAIPRALSRPPRRVSDPLRRGVRDRRSYTSSESSPPQLTTRLPFRFETGVGLFAKRAPRPFPPPFLSPPSGSFSDPLSTHHQSRDRRAFVNGELIRGLTNGDDAVYASDFFVCANDGVGAWATRPRGHAGLWSRLILHYWAGAIEDDLAKEFDEPDPIGTLQLAYERTLDATVPHDWQGTTTACGAQLHYRMPPETVGGGPTPFLYVTNLGDCQVMVVRPRRKEVIYKTKEQWHWFDCPRQLGTNSPDTPRQNAIMDSMDIEEGDVVLAMSDGVIDNLWEHEIVESLVTSIGEWESGKGTHAHEDRTGGRNGGMSAAAKDIVAAARDVAMDPFAESPFMEHAIEEGLASEGGKLDDISVVAALYWCGDEDGTPTLVGPHLDVGVGRLIARAGYPCRCDKKFILEAFLSPSHGCFDVPSTTSPLSRRLATPSSTPVAGSKFKMRGKRSKQYRKLMEQFSMAFGFREPYQVLVDAEMVQDSCKFKMELEPALQRTVHGKVKPMITQCEIRKLYAKKNEPGVSEAIEVAKTCERRRCGHHPDEYPEPLSTLECMQSVVDPKDQGENKHRYVVASQSQEVRRMLRIVRGVPLIYIKRSVMILEPMSDESAATRAREEKSKFRAEIKATLGKRKREEKEDSDKEDEKDLGQNKAEEKAKKKKKQRGPKGPNPLSMKKAKKPQATTAGTAGAPPRPSKQPENARPEDEARTDAPAKRKRRRKNKASGAGDGADGATGADAADDVSHSLPYEIIFMGLAGSELVGCMGSGAKIVGQTAGCAQYRENSASFVHTPASHKLQPSAIVNAAFTPESMVMTAAAVAGGAVKPNGPHASREASPAVFALCALLIIPSLASHYVSRGGDVSGPPLPTPLPTTPSALPPTDRQTTPHRLPHPSPLLRFDAFASSVTLQD</sequence>
<evidence type="ECO:0000256" key="1">
    <source>
        <dbReference type="ARBA" id="ARBA00004604"/>
    </source>
</evidence>
<feature type="compositionally biased region" description="Basic and acidic residues" evidence="7">
    <location>
        <begin position="732"/>
        <end position="756"/>
    </location>
</feature>
<dbReference type="InterPro" id="IPR006984">
    <property type="entry name" value="Fcf1/UTP23"/>
</dbReference>
<name>A0ABR0BTB3_PURLI</name>
<feature type="compositionally biased region" description="Low complexity" evidence="7">
    <location>
        <begin position="779"/>
        <end position="789"/>
    </location>
</feature>
<dbReference type="SUPFAM" id="SSF81606">
    <property type="entry name" value="PP2C-like"/>
    <property type="match status" value="1"/>
</dbReference>
<organism evidence="9 10">
    <name type="scientific">Purpureocillium lilacinum</name>
    <name type="common">Paecilomyces lilacinus</name>
    <dbReference type="NCBI Taxonomy" id="33203"/>
    <lineage>
        <taxon>Eukaryota</taxon>
        <taxon>Fungi</taxon>
        <taxon>Dikarya</taxon>
        <taxon>Ascomycota</taxon>
        <taxon>Pezizomycotina</taxon>
        <taxon>Sordariomycetes</taxon>
        <taxon>Hypocreomycetidae</taxon>
        <taxon>Hypocreales</taxon>
        <taxon>Ophiocordycipitaceae</taxon>
        <taxon>Purpureocillium</taxon>
    </lineage>
</organism>
<evidence type="ECO:0000256" key="3">
    <source>
        <dbReference type="ARBA" id="ARBA00022552"/>
    </source>
</evidence>
<evidence type="ECO:0000313" key="9">
    <source>
        <dbReference type="EMBL" id="KAK4087225.1"/>
    </source>
</evidence>
<dbReference type="Pfam" id="PF04900">
    <property type="entry name" value="Fcf1"/>
    <property type="match status" value="1"/>
</dbReference>
<feature type="compositionally biased region" description="Basic and acidic residues" evidence="7">
    <location>
        <begin position="798"/>
        <end position="812"/>
    </location>
</feature>
<evidence type="ECO:0000256" key="7">
    <source>
        <dbReference type="SAM" id="MobiDB-lite"/>
    </source>
</evidence>
<feature type="compositionally biased region" description="Polar residues" evidence="7">
    <location>
        <begin position="131"/>
        <end position="143"/>
    </location>
</feature>
<dbReference type="EMBL" id="JAWRVI010000034">
    <property type="protein sequence ID" value="KAK4087225.1"/>
    <property type="molecule type" value="Genomic_DNA"/>
</dbReference>
<dbReference type="InterPro" id="IPR057776">
    <property type="entry name" value="UTP23_sensor"/>
</dbReference>
<evidence type="ECO:0000256" key="4">
    <source>
        <dbReference type="ARBA" id="ARBA00023242"/>
    </source>
</evidence>
<dbReference type="InterPro" id="IPR036457">
    <property type="entry name" value="PPM-type-like_dom_sf"/>
</dbReference>
<protein>
    <recommendedName>
        <fullName evidence="8">UTP23 sensor motif region domain-containing protein</fullName>
    </recommendedName>
</protein>
<dbReference type="InterPro" id="IPR029060">
    <property type="entry name" value="PIN-like_dom_sf"/>
</dbReference>
<feature type="region of interest" description="Disordered" evidence="7">
    <location>
        <begin position="32"/>
        <end position="144"/>
    </location>
</feature>
<evidence type="ECO:0000256" key="2">
    <source>
        <dbReference type="ARBA" id="ARBA00022517"/>
    </source>
</evidence>
<proteinExistence type="inferred from homology"/>
<dbReference type="PANTHER" id="PTHR12416">
    <property type="entry name" value="RRNA-PROCESSING PROTEIN UTP23 HOMOLOG"/>
    <property type="match status" value="1"/>
</dbReference>
<accession>A0ABR0BTB3</accession>
<keyword evidence="2" id="KW-0690">Ribosome biogenesis</keyword>
<feature type="compositionally biased region" description="Basic and acidic residues" evidence="7">
    <location>
        <begin position="116"/>
        <end position="130"/>
    </location>
</feature>
<feature type="compositionally biased region" description="Low complexity" evidence="7">
    <location>
        <begin position="64"/>
        <end position="76"/>
    </location>
</feature>
<keyword evidence="3" id="KW-0698">rRNA processing</keyword>
<reference evidence="9 10" key="1">
    <citation type="journal article" date="2024" name="Microbiol. Resour. Announc.">
        <title>Genome annotations for the ascomycete fungi Trichoderma harzianum, Trichoderma aggressivum, and Purpureocillium lilacinum.</title>
        <authorList>
            <person name="Beijen E.P.W."/>
            <person name="Ohm R.A."/>
        </authorList>
    </citation>
    <scope>NUCLEOTIDE SEQUENCE [LARGE SCALE GENOMIC DNA]</scope>
    <source>
        <strain evidence="9 10">CBS 150709</strain>
    </source>
</reference>
<dbReference type="Pfam" id="PF24779">
    <property type="entry name" value="UTP23_sensor"/>
    <property type="match status" value="1"/>
</dbReference>
<keyword evidence="4" id="KW-0539">Nucleus</keyword>
<feature type="domain" description="UTP23 sensor motif region" evidence="8">
    <location>
        <begin position="759"/>
        <end position="778"/>
    </location>
</feature>
<keyword evidence="10" id="KW-1185">Reference proteome</keyword>
<evidence type="ECO:0000313" key="10">
    <source>
        <dbReference type="Proteomes" id="UP001287286"/>
    </source>
</evidence>
<comment type="caution">
    <text evidence="9">The sequence shown here is derived from an EMBL/GenBank/DDBJ whole genome shotgun (WGS) entry which is preliminary data.</text>
</comment>
<evidence type="ECO:0000256" key="5">
    <source>
        <dbReference type="ARBA" id="ARBA00037300"/>
    </source>
</evidence>
<comment type="subcellular location">
    <subcellularLocation>
        <location evidence="1">Nucleus</location>
        <location evidence="1">Nucleolus</location>
    </subcellularLocation>
</comment>
<feature type="region of interest" description="Disordered" evidence="7">
    <location>
        <begin position="961"/>
        <end position="992"/>
    </location>
</feature>
<comment type="function">
    <text evidence="5">Involved in rRNA-processing and ribosome biogenesis.</text>
</comment>
<dbReference type="Gene3D" id="3.60.40.10">
    <property type="entry name" value="PPM-type phosphatase domain"/>
    <property type="match status" value="1"/>
</dbReference>
<dbReference type="SUPFAM" id="SSF88723">
    <property type="entry name" value="PIN domain-like"/>
    <property type="match status" value="1"/>
</dbReference>
<comment type="similarity">
    <text evidence="6">Belongs to the UTP23/FCF1 family. UTP23 subfamily.</text>
</comment>